<dbReference type="GO" id="GO:0005886">
    <property type="term" value="C:plasma membrane"/>
    <property type="evidence" value="ECO:0007669"/>
    <property type="project" value="UniProtKB-SubCell"/>
</dbReference>
<dbReference type="InterPro" id="IPR023214">
    <property type="entry name" value="HAD_sf"/>
</dbReference>
<evidence type="ECO:0000256" key="19">
    <source>
        <dbReference type="SAM" id="Phobius"/>
    </source>
</evidence>
<feature type="transmembrane region" description="Helical" evidence="19">
    <location>
        <begin position="864"/>
        <end position="881"/>
    </location>
</feature>
<dbReference type="InterPro" id="IPR023299">
    <property type="entry name" value="ATPase_P-typ_cyto_dom_N"/>
</dbReference>
<dbReference type="Gene3D" id="3.40.1110.10">
    <property type="entry name" value="Calcium-transporting ATPase, cytoplasmic domain N"/>
    <property type="match status" value="1"/>
</dbReference>
<feature type="transmembrane region" description="Helical" evidence="19">
    <location>
        <begin position="688"/>
        <end position="708"/>
    </location>
</feature>
<dbReference type="PANTHER" id="PTHR43294:SF21">
    <property type="entry name" value="CATION TRANSPORTING ATPASE"/>
    <property type="match status" value="1"/>
</dbReference>
<dbReference type="Gene3D" id="1.20.1110.10">
    <property type="entry name" value="Calcium-transporting ATPase, transmembrane domain"/>
    <property type="match status" value="1"/>
</dbReference>
<keyword evidence="12" id="KW-0067">ATP-binding</keyword>
<feature type="transmembrane region" description="Helical" evidence="19">
    <location>
        <begin position="761"/>
        <end position="782"/>
    </location>
</feature>
<dbReference type="SUPFAM" id="SSF81653">
    <property type="entry name" value="Calcium ATPase, transduction domain A"/>
    <property type="match status" value="1"/>
</dbReference>
<dbReference type="InterPro" id="IPR001757">
    <property type="entry name" value="P_typ_ATPase"/>
</dbReference>
<keyword evidence="9" id="KW-0479">Metal-binding</keyword>
<evidence type="ECO:0000256" key="12">
    <source>
        <dbReference type="ARBA" id="ARBA00022840"/>
    </source>
</evidence>
<dbReference type="GO" id="GO:0046872">
    <property type="term" value="F:metal ion binding"/>
    <property type="evidence" value="ECO:0007669"/>
    <property type="project" value="UniProtKB-KW"/>
</dbReference>
<dbReference type="Pfam" id="PF00122">
    <property type="entry name" value="E1-E2_ATPase"/>
    <property type="match status" value="1"/>
</dbReference>
<comment type="similarity">
    <text evidence="2">Belongs to the cation transport ATPase (P-type) (TC 3.A.3) family. Type IIA subfamily.</text>
</comment>
<evidence type="ECO:0000256" key="7">
    <source>
        <dbReference type="ARBA" id="ARBA00022568"/>
    </source>
</evidence>
<keyword evidence="5" id="KW-1003">Cell membrane</keyword>
<evidence type="ECO:0000259" key="20">
    <source>
        <dbReference type="SMART" id="SM00831"/>
    </source>
</evidence>
<evidence type="ECO:0000256" key="15">
    <source>
        <dbReference type="ARBA" id="ARBA00022989"/>
    </source>
</evidence>
<dbReference type="EMBL" id="JACXAH010000003">
    <property type="protein sequence ID" value="MBD1371357.1"/>
    <property type="molecule type" value="Genomic_DNA"/>
</dbReference>
<feature type="transmembrane region" description="Helical" evidence="19">
    <location>
        <begin position="720"/>
        <end position="740"/>
    </location>
</feature>
<comment type="caution">
    <text evidence="21">The sequence shown here is derived from an EMBL/GenBank/DDBJ whole genome shotgun (WGS) entry which is preliminary data.</text>
</comment>
<organism evidence="21 22">
    <name type="scientific">Polycladospora coralii</name>
    <dbReference type="NCBI Taxonomy" id="2771432"/>
    <lineage>
        <taxon>Bacteria</taxon>
        <taxon>Bacillati</taxon>
        <taxon>Bacillota</taxon>
        <taxon>Bacilli</taxon>
        <taxon>Bacillales</taxon>
        <taxon>Thermoactinomycetaceae</taxon>
        <taxon>Polycladospora</taxon>
    </lineage>
</organism>
<dbReference type="PROSITE" id="PS00154">
    <property type="entry name" value="ATPASE_E1_E2"/>
    <property type="match status" value="1"/>
</dbReference>
<evidence type="ECO:0000256" key="13">
    <source>
        <dbReference type="ARBA" id="ARBA00022842"/>
    </source>
</evidence>
<evidence type="ECO:0000256" key="1">
    <source>
        <dbReference type="ARBA" id="ARBA00004651"/>
    </source>
</evidence>
<dbReference type="PRINTS" id="PR00120">
    <property type="entry name" value="HATPASE"/>
</dbReference>
<dbReference type="InterPro" id="IPR008250">
    <property type="entry name" value="ATPase_P-typ_transduc_dom_A_sf"/>
</dbReference>
<evidence type="ECO:0000256" key="6">
    <source>
        <dbReference type="ARBA" id="ARBA00022553"/>
    </source>
</evidence>
<evidence type="ECO:0000256" key="5">
    <source>
        <dbReference type="ARBA" id="ARBA00022475"/>
    </source>
</evidence>
<sequence length="902" mass="98231">MANTARWVDWEAEKVAAHFRVNPSTGLDDEDVRIRAKQAGPNQIVEGQKKSMVGIFVDQFKDFMVLILMVATLISGILGEYTDAIAIIAIVILNAILGFAQEIKAERSLSALKKLSAPTAKVFRSGKWERCDAASLVPGDVIYLESGMRIPADVRLIQTENCYVEESALTGESVPVNKTDEVIIQSHVALGDQKNMGFMGTSVIQGTAVAIVVQTGMATEMGKIAHLIETTEQMETPLQRRLAQLGKVLIGVSLILTALVVVTGILHGHDAYKMFLAGVSLAVAAIPEGLPAIVTVALAMGVQRMIRRRAIVRKLPSVETLGCATVVCSDKTGTLTQNKMTVTHIWSDGHRYEVTGSGFEPKGSFLCDQQAIQVQNHFSLARLLEVAGNCNNASLHAGGRVDGDPTEGALLVAAAKAGLKQKYQRMKEIPFDSTRKRMSVVVENNEGKRYVYCKGAPDILLSRCTHVSYKGKITPLTTNLKEQIMAENEQMAENALRNLGFAYRELESYEKMDRDTALERKLIFVGLAGMIDPPRDEVREAIQTCHQAGIKTVMITGDHQTTALAIAKQLGMLQSKGKTITGRDLDDMTDEELTSHISQIDVFARVTPEHKLRIVKAFQHAGHVVAMTGDGVNDAPAIKAADIGVAMGIAGTDVSKEAASLILVDDNFSTIVSAIEEGRSIYDNIRKFISYLLASNVGEILIMFFAMLAGLPLPLVPIQILWVNLVTDGLPAMALGVDPAEEKTMNRLPRNSKESIFARGIGWKIVTRGILIGVCSLAAFWITYSEAPHDLVRAQTVAFATLVFAQLIYVFDCRSVGTIFHRNPFSNVPLVLAVISSAALLIGVMYYEPLQPLFHTVALGVREWILVGVTSFLPVLVAGLIDQLRPKNRIQLTKQNKEAPIS</sequence>
<dbReference type="InterPro" id="IPR023298">
    <property type="entry name" value="ATPase_P-typ_TM_dom_sf"/>
</dbReference>
<protein>
    <recommendedName>
        <fullName evidence="3">P-type Ca(2+) transporter</fullName>
        <ecNumber evidence="3">7.2.2.10</ecNumber>
    </recommendedName>
</protein>
<dbReference type="SUPFAM" id="SSF81665">
    <property type="entry name" value="Calcium ATPase, transmembrane domain M"/>
    <property type="match status" value="1"/>
</dbReference>
<evidence type="ECO:0000256" key="8">
    <source>
        <dbReference type="ARBA" id="ARBA00022692"/>
    </source>
</evidence>
<feature type="transmembrane region" description="Helical" evidence="19">
    <location>
        <begin position="248"/>
        <end position="268"/>
    </location>
</feature>
<keyword evidence="6" id="KW-0597">Phosphoprotein</keyword>
<dbReference type="InterPro" id="IPR005782">
    <property type="entry name" value="P-type_ATPase_IIA"/>
</dbReference>
<evidence type="ECO:0000256" key="17">
    <source>
        <dbReference type="ARBA" id="ARBA00023136"/>
    </source>
</evidence>
<keyword evidence="14" id="KW-1278">Translocase</keyword>
<keyword evidence="13" id="KW-0460">Magnesium</keyword>
<evidence type="ECO:0000256" key="10">
    <source>
        <dbReference type="ARBA" id="ARBA00022741"/>
    </source>
</evidence>
<dbReference type="GO" id="GO:0140352">
    <property type="term" value="P:export from cell"/>
    <property type="evidence" value="ECO:0007669"/>
    <property type="project" value="UniProtKB-ARBA"/>
</dbReference>
<keyword evidence="16" id="KW-0406">Ion transport</keyword>
<feature type="transmembrane region" description="Helical" evidence="19">
    <location>
        <begin position="60"/>
        <end position="78"/>
    </location>
</feature>
<dbReference type="InterPro" id="IPR050510">
    <property type="entry name" value="Cation_transp_ATPase_P-type"/>
</dbReference>
<dbReference type="FunFam" id="3.40.50.1000:FF:000001">
    <property type="entry name" value="Phospholipid-transporting ATPase IC"/>
    <property type="match status" value="1"/>
</dbReference>
<evidence type="ECO:0000256" key="3">
    <source>
        <dbReference type="ARBA" id="ARBA00012790"/>
    </source>
</evidence>
<keyword evidence="15 19" id="KW-1133">Transmembrane helix</keyword>
<dbReference type="SFLD" id="SFLDF00027">
    <property type="entry name" value="p-type_atpase"/>
    <property type="match status" value="1"/>
</dbReference>
<name>A0A926RTH4_9BACL</name>
<dbReference type="FunFam" id="3.40.50.1000:FF:000028">
    <property type="entry name" value="Calcium-transporting P-type ATPase, putative"/>
    <property type="match status" value="1"/>
</dbReference>
<dbReference type="FunFam" id="2.70.150.10:FF:000016">
    <property type="entry name" value="Calcium-transporting P-type ATPase putative"/>
    <property type="match status" value="1"/>
</dbReference>
<evidence type="ECO:0000313" key="22">
    <source>
        <dbReference type="Proteomes" id="UP000661691"/>
    </source>
</evidence>
<reference evidence="21" key="1">
    <citation type="submission" date="2020-09" db="EMBL/GenBank/DDBJ databases">
        <title>A novel bacterium of genus Hazenella, isolated from South China Sea.</title>
        <authorList>
            <person name="Huang H."/>
            <person name="Mo K."/>
            <person name="Hu Y."/>
        </authorList>
    </citation>
    <scope>NUCLEOTIDE SEQUENCE</scope>
    <source>
        <strain evidence="21">IB182357</strain>
    </source>
</reference>
<dbReference type="Pfam" id="PF00689">
    <property type="entry name" value="Cation_ATPase_C"/>
    <property type="match status" value="1"/>
</dbReference>
<keyword evidence="7" id="KW-0109">Calcium transport</keyword>
<accession>A0A926RTH4</accession>
<dbReference type="GO" id="GO:0005388">
    <property type="term" value="F:P-type calcium transporter activity"/>
    <property type="evidence" value="ECO:0007669"/>
    <property type="project" value="UniProtKB-EC"/>
</dbReference>
<dbReference type="InterPro" id="IPR004014">
    <property type="entry name" value="ATPase_P-typ_cation-transptr_N"/>
</dbReference>
<evidence type="ECO:0000256" key="18">
    <source>
        <dbReference type="ARBA" id="ARBA00048694"/>
    </source>
</evidence>
<dbReference type="SUPFAM" id="SSF56784">
    <property type="entry name" value="HAD-like"/>
    <property type="match status" value="1"/>
</dbReference>
<comment type="catalytic activity">
    <reaction evidence="18">
        <text>Ca(2+)(in) + ATP + H2O = Ca(2+)(out) + ADP + phosphate + H(+)</text>
        <dbReference type="Rhea" id="RHEA:18105"/>
        <dbReference type="ChEBI" id="CHEBI:15377"/>
        <dbReference type="ChEBI" id="CHEBI:15378"/>
        <dbReference type="ChEBI" id="CHEBI:29108"/>
        <dbReference type="ChEBI" id="CHEBI:30616"/>
        <dbReference type="ChEBI" id="CHEBI:43474"/>
        <dbReference type="ChEBI" id="CHEBI:456216"/>
        <dbReference type="EC" id="7.2.2.10"/>
    </reaction>
</comment>
<keyword evidence="22" id="KW-1185">Reference proteome</keyword>
<dbReference type="GO" id="GO:1902600">
    <property type="term" value="P:proton transmembrane transport"/>
    <property type="evidence" value="ECO:0007669"/>
    <property type="project" value="TreeGrafter"/>
</dbReference>
<dbReference type="NCBIfam" id="TIGR01494">
    <property type="entry name" value="ATPase_P-type"/>
    <property type="match status" value="3"/>
</dbReference>
<keyword evidence="11" id="KW-0106">Calcium</keyword>
<dbReference type="GO" id="GO:0016887">
    <property type="term" value="F:ATP hydrolysis activity"/>
    <property type="evidence" value="ECO:0007669"/>
    <property type="project" value="InterPro"/>
</dbReference>
<dbReference type="AlphaFoldDB" id="A0A926RTH4"/>
<dbReference type="SFLD" id="SFLDS00003">
    <property type="entry name" value="Haloacid_Dehalogenase"/>
    <property type="match status" value="1"/>
</dbReference>
<dbReference type="NCBIfam" id="TIGR01116">
    <property type="entry name" value="ATPase-IIA1_Ca"/>
    <property type="match status" value="1"/>
</dbReference>
<dbReference type="GO" id="GO:0005524">
    <property type="term" value="F:ATP binding"/>
    <property type="evidence" value="ECO:0007669"/>
    <property type="project" value="UniProtKB-KW"/>
</dbReference>
<dbReference type="Pfam" id="PF00690">
    <property type="entry name" value="Cation_ATPase_N"/>
    <property type="match status" value="1"/>
</dbReference>
<keyword evidence="8 19" id="KW-0812">Transmembrane</keyword>
<evidence type="ECO:0000256" key="9">
    <source>
        <dbReference type="ARBA" id="ARBA00022723"/>
    </source>
</evidence>
<dbReference type="InterPro" id="IPR018303">
    <property type="entry name" value="ATPase_P-typ_P_site"/>
</dbReference>
<evidence type="ECO:0000256" key="4">
    <source>
        <dbReference type="ARBA" id="ARBA00022448"/>
    </source>
</evidence>
<dbReference type="Gene3D" id="2.70.150.10">
    <property type="entry name" value="Calcium-transporting ATPase, cytoplasmic transduction domain A"/>
    <property type="match status" value="1"/>
</dbReference>
<dbReference type="InterPro" id="IPR006068">
    <property type="entry name" value="ATPase_P-typ_cation-transptr_C"/>
</dbReference>
<dbReference type="InterPro" id="IPR036412">
    <property type="entry name" value="HAD-like_sf"/>
</dbReference>
<keyword evidence="4" id="KW-0813">Transport</keyword>
<evidence type="ECO:0000256" key="16">
    <source>
        <dbReference type="ARBA" id="ARBA00023065"/>
    </source>
</evidence>
<dbReference type="FunFam" id="1.20.1110.10:FF:000065">
    <property type="entry name" value="Sarcoplasmic/endoplasmic reticulum calcium ATPase 1"/>
    <property type="match status" value="1"/>
</dbReference>
<dbReference type="InterPro" id="IPR044492">
    <property type="entry name" value="P_typ_ATPase_HD_dom"/>
</dbReference>
<dbReference type="EC" id="7.2.2.10" evidence="3"/>
<keyword evidence="10" id="KW-0547">Nucleotide-binding</keyword>
<feature type="domain" description="Cation-transporting P-type ATPase N-terminal" evidence="20">
    <location>
        <begin position="6"/>
        <end position="80"/>
    </location>
</feature>
<evidence type="ECO:0000256" key="2">
    <source>
        <dbReference type="ARBA" id="ARBA00005675"/>
    </source>
</evidence>
<dbReference type="Pfam" id="PF13246">
    <property type="entry name" value="Cation_ATPase"/>
    <property type="match status" value="1"/>
</dbReference>
<evidence type="ECO:0000256" key="14">
    <source>
        <dbReference type="ARBA" id="ARBA00022967"/>
    </source>
</evidence>
<proteinExistence type="inferred from homology"/>
<feature type="transmembrane region" description="Helical" evidence="19">
    <location>
        <begin position="274"/>
        <end position="299"/>
    </location>
</feature>
<dbReference type="SFLD" id="SFLDG00002">
    <property type="entry name" value="C1.7:_P-type_atpase_like"/>
    <property type="match status" value="1"/>
</dbReference>
<dbReference type="SMART" id="SM00831">
    <property type="entry name" value="Cation_ATPase_N"/>
    <property type="match status" value="1"/>
</dbReference>
<evidence type="ECO:0000313" key="21">
    <source>
        <dbReference type="EMBL" id="MBD1371357.1"/>
    </source>
</evidence>
<dbReference type="RefSeq" id="WP_191141499.1">
    <property type="nucleotide sequence ID" value="NZ_JACXAH010000003.1"/>
</dbReference>
<dbReference type="Gene3D" id="3.40.50.1000">
    <property type="entry name" value="HAD superfamily/HAD-like"/>
    <property type="match status" value="1"/>
</dbReference>
<comment type="subcellular location">
    <subcellularLocation>
        <location evidence="1">Cell membrane</location>
        <topology evidence="1">Multi-pass membrane protein</topology>
    </subcellularLocation>
</comment>
<feature type="transmembrane region" description="Helical" evidence="19">
    <location>
        <begin position="794"/>
        <end position="813"/>
    </location>
</feature>
<dbReference type="PRINTS" id="PR00119">
    <property type="entry name" value="CATATPASE"/>
</dbReference>
<dbReference type="Proteomes" id="UP000661691">
    <property type="component" value="Unassembled WGS sequence"/>
</dbReference>
<keyword evidence="17 19" id="KW-0472">Membrane</keyword>
<dbReference type="CDD" id="cd02089">
    <property type="entry name" value="P-type_ATPase_Ca_prok"/>
    <property type="match status" value="1"/>
</dbReference>
<gene>
    <name evidence="21" type="ORF">IC620_03180</name>
</gene>
<evidence type="ECO:0000256" key="11">
    <source>
        <dbReference type="ARBA" id="ARBA00022837"/>
    </source>
</evidence>
<dbReference type="InterPro" id="IPR059000">
    <property type="entry name" value="ATPase_P-type_domA"/>
</dbReference>
<feature type="transmembrane region" description="Helical" evidence="19">
    <location>
        <begin position="825"/>
        <end position="844"/>
    </location>
</feature>
<dbReference type="SUPFAM" id="SSF81660">
    <property type="entry name" value="Metal cation-transporting ATPase, ATP-binding domain N"/>
    <property type="match status" value="1"/>
</dbReference>
<dbReference type="PANTHER" id="PTHR43294">
    <property type="entry name" value="SODIUM/POTASSIUM-TRANSPORTING ATPASE SUBUNIT ALPHA"/>
    <property type="match status" value="1"/>
</dbReference>